<dbReference type="Pfam" id="PF10756">
    <property type="entry name" value="bPH_6"/>
    <property type="match status" value="1"/>
</dbReference>
<proteinExistence type="predicted"/>
<dbReference type="OrthoDB" id="4330234at2"/>
<dbReference type="eggNOG" id="ENOG502ZT5S">
    <property type="taxonomic scope" value="Bacteria"/>
</dbReference>
<keyword evidence="1" id="KW-1133">Transmembrane helix</keyword>
<evidence type="ECO:0000259" key="2">
    <source>
        <dbReference type="Pfam" id="PF10756"/>
    </source>
</evidence>
<name>I0L353_9ACTN</name>
<keyword evidence="1" id="KW-0812">Transmembrane</keyword>
<evidence type="ECO:0000313" key="3">
    <source>
        <dbReference type="EMBL" id="CCH18250.1"/>
    </source>
</evidence>
<keyword evidence="4" id="KW-1185">Reference proteome</keyword>
<organism evidence="3 4">
    <name type="scientific">Micromonospora lupini str. Lupac 08</name>
    <dbReference type="NCBI Taxonomy" id="1150864"/>
    <lineage>
        <taxon>Bacteria</taxon>
        <taxon>Bacillati</taxon>
        <taxon>Actinomycetota</taxon>
        <taxon>Actinomycetes</taxon>
        <taxon>Micromonosporales</taxon>
        <taxon>Micromonosporaceae</taxon>
        <taxon>Micromonospora</taxon>
    </lineage>
</organism>
<feature type="transmembrane region" description="Helical" evidence="1">
    <location>
        <begin position="47"/>
        <end position="67"/>
    </location>
</feature>
<dbReference type="Proteomes" id="UP000003448">
    <property type="component" value="Unassembled WGS sequence"/>
</dbReference>
<comment type="caution">
    <text evidence="3">The sequence shown here is derived from an EMBL/GenBank/DDBJ whole genome shotgun (WGS) entry which is preliminary data.</text>
</comment>
<sequence>MRRWRRISPWGAAQAVTGFMALVGSTMTVTVLVAASRGLAEGRIDAAAALGLTGALLFLGLWLTGVLRMYLAGIYVNDEGVRLRHVFRTRTFPWSEVTGFEARPALFLGGPTVRDACWVRTTGGAFESAVQRRSRDMGWRKNNGPVLSADDFDRMLARLDAERASRRHGQLGGAVVSR</sequence>
<dbReference type="RefSeq" id="WP_007459475.1">
    <property type="nucleotide sequence ID" value="NZ_HF570108.1"/>
</dbReference>
<dbReference type="AlphaFoldDB" id="I0L353"/>
<keyword evidence="1" id="KW-0472">Membrane</keyword>
<protein>
    <recommendedName>
        <fullName evidence="2">Low molecular weight protein antigen 6 PH domain-containing protein</fullName>
    </recommendedName>
</protein>
<reference evidence="4" key="1">
    <citation type="journal article" date="2012" name="J. Bacteriol.">
        <title>Genome Sequence of Micromonospora lupini Lupac 08, Isolated from Root Nodules of Lupinus angustifolius.</title>
        <authorList>
            <person name="Alonso-Vega P."/>
            <person name="Normand P."/>
            <person name="Bacigalupe R."/>
            <person name="Pujic P."/>
            <person name="Lajus A."/>
            <person name="Vallenet D."/>
            <person name="Carro L."/>
            <person name="Coll P."/>
            <person name="Trujillo M.E."/>
        </authorList>
    </citation>
    <scope>NUCLEOTIDE SEQUENCE [LARGE SCALE GENOMIC DNA]</scope>
    <source>
        <strain evidence="4">Lupac 08</strain>
    </source>
</reference>
<dbReference type="EMBL" id="CAIE01000025">
    <property type="protein sequence ID" value="CCH18250.1"/>
    <property type="molecule type" value="Genomic_DNA"/>
</dbReference>
<evidence type="ECO:0000256" key="1">
    <source>
        <dbReference type="SAM" id="Phobius"/>
    </source>
</evidence>
<accession>I0L353</accession>
<dbReference type="InterPro" id="IPR019692">
    <property type="entry name" value="CFP-6_PH"/>
</dbReference>
<evidence type="ECO:0000313" key="4">
    <source>
        <dbReference type="Proteomes" id="UP000003448"/>
    </source>
</evidence>
<feature type="domain" description="Low molecular weight protein antigen 6 PH" evidence="2">
    <location>
        <begin position="76"/>
        <end position="119"/>
    </location>
</feature>
<feature type="transmembrane region" description="Helical" evidence="1">
    <location>
        <begin position="12"/>
        <end position="35"/>
    </location>
</feature>
<gene>
    <name evidence="3" type="ORF">MILUP08_43155</name>
</gene>
<dbReference type="STRING" id="1150864.MILUP08_43155"/>